<evidence type="ECO:0000256" key="6">
    <source>
        <dbReference type="ARBA" id="ARBA00023121"/>
    </source>
</evidence>
<dbReference type="EMBL" id="DAKRPA010000012">
    <property type="protein sequence ID" value="DBA04023.1"/>
    <property type="molecule type" value="Genomic_DNA"/>
</dbReference>
<dbReference type="InterPro" id="IPR012762">
    <property type="entry name" value="Ubiq_biosynth_COQ9"/>
</dbReference>
<evidence type="ECO:0000256" key="8">
    <source>
        <dbReference type="RuleBase" id="RU366063"/>
    </source>
</evidence>
<keyword evidence="5" id="KW-0809">Transit peptide</keyword>
<keyword evidence="7 8" id="KW-0496">Mitochondrion</keyword>
<comment type="caution">
    <text evidence="11">The sequence shown here is derived from an EMBL/GenBank/DDBJ whole genome shotgun (WGS) entry which is preliminary data.</text>
</comment>
<dbReference type="GO" id="GO:0006744">
    <property type="term" value="P:ubiquinone biosynthetic process"/>
    <property type="evidence" value="ECO:0007669"/>
    <property type="project" value="UniProtKB-UniRule"/>
</dbReference>
<keyword evidence="6 8" id="KW-0446">Lipid-binding</keyword>
<dbReference type="Proteomes" id="UP001146120">
    <property type="component" value="Unassembled WGS sequence"/>
</dbReference>
<dbReference type="AlphaFoldDB" id="A0AAV2ZGA4"/>
<evidence type="ECO:0000256" key="3">
    <source>
        <dbReference type="ARBA" id="ARBA00010766"/>
    </source>
</evidence>
<feature type="domain" description="COQ9 C-terminal" evidence="9">
    <location>
        <begin position="191"/>
        <end position="260"/>
    </location>
</feature>
<evidence type="ECO:0000259" key="9">
    <source>
        <dbReference type="Pfam" id="PF08511"/>
    </source>
</evidence>
<sequence length="375" mass="39662">MMQMQAMRVAVRGAAKAKNVALKSARGATVGRRAARVARMSAGNAGALHVQSFSTAQGPSAHGDAAADDAYSNAQSSFASPEERILESALNNVALHGWTIEALAAGAQNAGYPSVAHGMFPRGAIELVDYFMDKNNEALRQKLIENTDLPQSMSVTDRLKFGVRTRLELVAPVVSSWPQAMALGALPENASSTMQRLGSLVDEIWYFAGDKSTDASWYTKRAVLLGIYASTELFMLSDQSPNFQETWAFLDRRVDETIALGEVPQTAGDVVGMVGLGVQSLFSAVTSLAGPLASQAVRSTPLGSIPNPISAVGNVVPPQVASTLASGFLPNPFDAAKSAIPTPPSPFDGKAFEPVDLKEIDEELEKLGGNNAQRN</sequence>
<evidence type="ECO:0000256" key="7">
    <source>
        <dbReference type="ARBA" id="ARBA00023128"/>
    </source>
</evidence>
<evidence type="ECO:0000256" key="5">
    <source>
        <dbReference type="ARBA" id="ARBA00022946"/>
    </source>
</evidence>
<dbReference type="GO" id="GO:0005743">
    <property type="term" value="C:mitochondrial inner membrane"/>
    <property type="evidence" value="ECO:0007669"/>
    <property type="project" value="TreeGrafter"/>
</dbReference>
<organism evidence="11 12">
    <name type="scientific">Lagenidium giganteum</name>
    <dbReference type="NCBI Taxonomy" id="4803"/>
    <lineage>
        <taxon>Eukaryota</taxon>
        <taxon>Sar</taxon>
        <taxon>Stramenopiles</taxon>
        <taxon>Oomycota</taxon>
        <taxon>Peronosporomycetes</taxon>
        <taxon>Pythiales</taxon>
        <taxon>Pythiaceae</taxon>
    </lineage>
</organism>
<dbReference type="Pfam" id="PF08511">
    <property type="entry name" value="COQ9"/>
    <property type="match status" value="1"/>
</dbReference>
<evidence type="ECO:0000256" key="1">
    <source>
        <dbReference type="ARBA" id="ARBA00004173"/>
    </source>
</evidence>
<reference evidence="11" key="1">
    <citation type="submission" date="2022-11" db="EMBL/GenBank/DDBJ databases">
        <authorList>
            <person name="Morgan W.R."/>
            <person name="Tartar A."/>
        </authorList>
    </citation>
    <scope>NUCLEOTIDE SEQUENCE</scope>
    <source>
        <strain evidence="11">ARSEF 373</strain>
    </source>
</reference>
<name>A0AAV2ZGA4_9STRA</name>
<dbReference type="GO" id="GO:0008289">
    <property type="term" value="F:lipid binding"/>
    <property type="evidence" value="ECO:0007669"/>
    <property type="project" value="UniProtKB-UniRule"/>
</dbReference>
<reference evidence="11" key="2">
    <citation type="journal article" date="2023" name="Microbiol Resour">
        <title>Decontamination and Annotation of the Draft Genome Sequence of the Oomycete Lagenidium giganteum ARSEF 373.</title>
        <authorList>
            <person name="Morgan W.R."/>
            <person name="Tartar A."/>
        </authorList>
    </citation>
    <scope>NUCLEOTIDE SEQUENCE</scope>
    <source>
        <strain evidence="11">ARSEF 373</strain>
    </source>
</reference>
<comment type="similarity">
    <text evidence="3 8">Belongs to the COQ9 family.</text>
</comment>
<evidence type="ECO:0000259" key="10">
    <source>
        <dbReference type="Pfam" id="PF21392"/>
    </source>
</evidence>
<dbReference type="InterPro" id="IPR048674">
    <property type="entry name" value="COQ9_HTH"/>
</dbReference>
<dbReference type="Pfam" id="PF21392">
    <property type="entry name" value="COQ9_N"/>
    <property type="match status" value="1"/>
</dbReference>
<protein>
    <recommendedName>
        <fullName evidence="8">Ubiquinone biosynthesis protein</fullName>
    </recommendedName>
</protein>
<dbReference type="PANTHER" id="PTHR21427">
    <property type="entry name" value="UBIQUINONE BIOSYNTHESIS PROTEIN COQ9, MITOCHONDRIAL"/>
    <property type="match status" value="1"/>
</dbReference>
<keyword evidence="4 8" id="KW-0831">Ubiquinone biosynthesis</keyword>
<keyword evidence="12" id="KW-1185">Reference proteome</keyword>
<evidence type="ECO:0000256" key="2">
    <source>
        <dbReference type="ARBA" id="ARBA00004749"/>
    </source>
</evidence>
<feature type="domain" description="Ubiquinone biosynthesis protein COQ9 HTH" evidence="10">
    <location>
        <begin position="83"/>
        <end position="108"/>
    </location>
</feature>
<comment type="subcellular location">
    <subcellularLocation>
        <location evidence="1 8">Mitochondrion</location>
    </subcellularLocation>
</comment>
<comment type="function">
    <text evidence="8">Membrane-associated protein that warps the membrane surface to access and bind aromatic isoprenes with high specificity, including ubiquinone (CoQ) isoprene intermediates and presents them directly to Coq7, therefore facilitating the Coq7-mediated hydroxylase step. Participates in the biosynthesis of coenzyme Q, also named ubiquinone, an essential lipid-soluble electron transporter for aerobic cellular respiration.</text>
</comment>
<gene>
    <name evidence="11" type="ORF">N0F65_009370</name>
</gene>
<proteinExistence type="inferred from homology"/>
<dbReference type="Gene3D" id="1.10.357.10">
    <property type="entry name" value="Tetracycline Repressor, domain 2"/>
    <property type="match status" value="1"/>
</dbReference>
<dbReference type="NCBIfam" id="TIGR02396">
    <property type="entry name" value="diverge_rpsU"/>
    <property type="match status" value="1"/>
</dbReference>
<evidence type="ECO:0000313" key="11">
    <source>
        <dbReference type="EMBL" id="DBA04023.1"/>
    </source>
</evidence>
<dbReference type="FunFam" id="1.10.357.10:FF:000004">
    <property type="entry name" value="Ubiquinone biosynthesis protein COQ9, mitochondrial"/>
    <property type="match status" value="1"/>
</dbReference>
<evidence type="ECO:0000313" key="12">
    <source>
        <dbReference type="Proteomes" id="UP001146120"/>
    </source>
</evidence>
<dbReference type="PANTHER" id="PTHR21427:SF19">
    <property type="entry name" value="UBIQUINONE BIOSYNTHESIS PROTEIN COQ9, MITOCHONDRIAL"/>
    <property type="match status" value="1"/>
</dbReference>
<evidence type="ECO:0000256" key="4">
    <source>
        <dbReference type="ARBA" id="ARBA00022688"/>
    </source>
</evidence>
<dbReference type="InterPro" id="IPR013718">
    <property type="entry name" value="COQ9_C"/>
</dbReference>
<comment type="pathway">
    <text evidence="2 8">Cofactor biosynthesis; ubiquinone biosynthesis.</text>
</comment>
<accession>A0AAV2ZGA4</accession>